<name>A0A4Q0VYN5_9BACI</name>
<evidence type="ECO:0000313" key="2">
    <source>
        <dbReference type="EMBL" id="RXJ04502.1"/>
    </source>
</evidence>
<accession>A0A4Q0VYN5</accession>
<reference evidence="2 3" key="1">
    <citation type="journal article" date="2019" name="Int. J. Syst. Evol. Microbiol.">
        <title>Anaerobacillus alkaliphilus sp. nov., a novel alkaliphilic and moderately halophilic bacterium.</title>
        <authorList>
            <person name="Borsodi A.K."/>
            <person name="Aszalos J.M."/>
            <person name="Bihari P."/>
            <person name="Nagy I."/>
            <person name="Schumann P."/>
            <person name="Sproer C."/>
            <person name="Kovacs A.L."/>
            <person name="Boka K."/>
            <person name="Dobosy P."/>
            <person name="Ovari M."/>
            <person name="Szili-Kovacs T."/>
            <person name="Toth E."/>
        </authorList>
    </citation>
    <scope>NUCLEOTIDE SEQUENCE [LARGE SCALE GENOMIC DNA]</scope>
    <source>
        <strain evidence="2 3">B16-10</strain>
    </source>
</reference>
<feature type="transmembrane region" description="Helical" evidence="1">
    <location>
        <begin position="7"/>
        <end position="27"/>
    </location>
</feature>
<keyword evidence="1" id="KW-0812">Transmembrane</keyword>
<proteinExistence type="predicted"/>
<organism evidence="2 3">
    <name type="scientific">Anaerobacillus alkaliphilus</name>
    <dbReference type="NCBI Taxonomy" id="1548597"/>
    <lineage>
        <taxon>Bacteria</taxon>
        <taxon>Bacillati</taxon>
        <taxon>Bacillota</taxon>
        <taxon>Bacilli</taxon>
        <taxon>Bacillales</taxon>
        <taxon>Bacillaceae</taxon>
        <taxon>Anaerobacillus</taxon>
    </lineage>
</organism>
<keyword evidence="1" id="KW-0472">Membrane</keyword>
<gene>
    <name evidence="2" type="ORF">DS745_03720</name>
</gene>
<comment type="caution">
    <text evidence="2">The sequence shown here is derived from an EMBL/GenBank/DDBJ whole genome shotgun (WGS) entry which is preliminary data.</text>
</comment>
<dbReference type="Proteomes" id="UP000290649">
    <property type="component" value="Unassembled WGS sequence"/>
</dbReference>
<keyword evidence="1" id="KW-1133">Transmembrane helix</keyword>
<evidence type="ECO:0000313" key="3">
    <source>
        <dbReference type="Proteomes" id="UP000290649"/>
    </source>
</evidence>
<evidence type="ECO:0000256" key="1">
    <source>
        <dbReference type="SAM" id="Phobius"/>
    </source>
</evidence>
<dbReference type="EMBL" id="QOUX01000001">
    <property type="protein sequence ID" value="RXJ04502.1"/>
    <property type="molecule type" value="Genomic_DNA"/>
</dbReference>
<dbReference type="RefSeq" id="WP_129076843.1">
    <property type="nucleotide sequence ID" value="NZ_QOUX01000001.1"/>
</dbReference>
<keyword evidence="3" id="KW-1185">Reference proteome</keyword>
<dbReference type="AlphaFoldDB" id="A0A4Q0VYN5"/>
<sequence length="190" mass="21925">MIQNWRNIMLVILSLGLALSFILHYNVKKENDNNLQEYAGHLHSRVIMVKEAIEALIEQPKNAVTNEHYVKLLERAGYELKTVSEAGFYVHKELKGAIAGTFPFHVQGVLNGGLINGKHAYDGVWQDGEIQLELIFLLEALYEDVFEAHNLLNSEEVTVEEINKVYDILRYDGGEKYRTLYKRYLKNKEE</sequence>
<protein>
    <submittedName>
        <fullName evidence="2">Uncharacterized protein</fullName>
    </submittedName>
</protein>